<reference evidence="1" key="1">
    <citation type="submission" date="2016-10" db="EMBL/GenBank/DDBJ databases">
        <title>Sequence of Gallionella enrichment culture.</title>
        <authorList>
            <person name="Poehlein A."/>
            <person name="Muehling M."/>
            <person name="Daniel R."/>
        </authorList>
    </citation>
    <scope>NUCLEOTIDE SEQUENCE</scope>
</reference>
<protein>
    <submittedName>
        <fullName evidence="1">Uncharacterized protein</fullName>
    </submittedName>
</protein>
<comment type="caution">
    <text evidence="1">The sequence shown here is derived from an EMBL/GenBank/DDBJ whole genome shotgun (WGS) entry which is preliminary data.</text>
</comment>
<accession>A0A1J5TKH5</accession>
<proteinExistence type="predicted"/>
<organism evidence="1">
    <name type="scientific">mine drainage metagenome</name>
    <dbReference type="NCBI Taxonomy" id="410659"/>
    <lineage>
        <taxon>unclassified sequences</taxon>
        <taxon>metagenomes</taxon>
        <taxon>ecological metagenomes</taxon>
    </lineage>
</organism>
<sequence>MKTSNEEHSEESFSIDLIPSLRESLPVSQQNILDNVWEQYLFFNKDYPIRGLPKLIGKQKISDALKGIDKVYINEVESSSNRVLKLNVLGALLSVKGLNLANLLLRLLDFIREEYIKDPLLSNITSATLQEQLKLTETQVIALFKLISLYGLYNVAFSLSGWSSPKDWSINISDEIIEFWNFSDSKVYLSTRLTEFHTLLISQLNNPAKATVMDYFESSDANENINNVSMKEQTFISHTRVQALKELKNTSYDCTRLVCLCTEINDCASRNNIYAVAVLTRTIIDHIPPIFGFKSFAEVASNYGGGGKSFRLSSDHLNKQMRFVADKFLHMQIRDKEVMPDMHEVNFSRELETILAEVCRLLKS</sequence>
<evidence type="ECO:0000313" key="1">
    <source>
        <dbReference type="EMBL" id="OIR12518.1"/>
    </source>
</evidence>
<gene>
    <name evidence="1" type="ORF">GALL_62170</name>
</gene>
<dbReference type="EMBL" id="MLJW01000017">
    <property type="protein sequence ID" value="OIR12518.1"/>
    <property type="molecule type" value="Genomic_DNA"/>
</dbReference>
<name>A0A1J5TKH5_9ZZZZ</name>
<dbReference type="AlphaFoldDB" id="A0A1J5TKH5"/>